<proteinExistence type="predicted"/>
<organism evidence="1 2">
    <name type="scientific">Mycena metata</name>
    <dbReference type="NCBI Taxonomy" id="1033252"/>
    <lineage>
        <taxon>Eukaryota</taxon>
        <taxon>Fungi</taxon>
        <taxon>Dikarya</taxon>
        <taxon>Basidiomycota</taxon>
        <taxon>Agaricomycotina</taxon>
        <taxon>Agaricomycetes</taxon>
        <taxon>Agaricomycetidae</taxon>
        <taxon>Agaricales</taxon>
        <taxon>Marasmiineae</taxon>
        <taxon>Mycenaceae</taxon>
        <taxon>Mycena</taxon>
    </lineage>
</organism>
<comment type="caution">
    <text evidence="1">The sequence shown here is derived from an EMBL/GenBank/DDBJ whole genome shotgun (WGS) entry which is preliminary data.</text>
</comment>
<accession>A0AAD7HQ67</accession>
<protein>
    <submittedName>
        <fullName evidence="1">Uncharacterized protein</fullName>
    </submittedName>
</protein>
<reference evidence="1" key="1">
    <citation type="submission" date="2023-03" db="EMBL/GenBank/DDBJ databases">
        <title>Massive genome expansion in bonnet fungi (Mycena s.s.) driven by repeated elements and novel gene families across ecological guilds.</title>
        <authorList>
            <consortium name="Lawrence Berkeley National Laboratory"/>
            <person name="Harder C.B."/>
            <person name="Miyauchi S."/>
            <person name="Viragh M."/>
            <person name="Kuo A."/>
            <person name="Thoen E."/>
            <person name="Andreopoulos B."/>
            <person name="Lu D."/>
            <person name="Skrede I."/>
            <person name="Drula E."/>
            <person name="Henrissat B."/>
            <person name="Morin E."/>
            <person name="Kohler A."/>
            <person name="Barry K."/>
            <person name="LaButti K."/>
            <person name="Morin E."/>
            <person name="Salamov A."/>
            <person name="Lipzen A."/>
            <person name="Mereny Z."/>
            <person name="Hegedus B."/>
            <person name="Baldrian P."/>
            <person name="Stursova M."/>
            <person name="Weitz H."/>
            <person name="Taylor A."/>
            <person name="Grigoriev I.V."/>
            <person name="Nagy L.G."/>
            <person name="Martin F."/>
            <person name="Kauserud H."/>
        </authorList>
    </citation>
    <scope>NUCLEOTIDE SEQUENCE</scope>
    <source>
        <strain evidence="1">CBHHK182m</strain>
    </source>
</reference>
<dbReference type="EMBL" id="JARKIB010000192">
    <property type="protein sequence ID" value="KAJ7725692.1"/>
    <property type="molecule type" value="Genomic_DNA"/>
</dbReference>
<name>A0AAD7HQ67_9AGAR</name>
<dbReference type="Proteomes" id="UP001215598">
    <property type="component" value="Unassembled WGS sequence"/>
</dbReference>
<evidence type="ECO:0000313" key="2">
    <source>
        <dbReference type="Proteomes" id="UP001215598"/>
    </source>
</evidence>
<gene>
    <name evidence="1" type="ORF">B0H16DRAFT_1471718</name>
</gene>
<dbReference type="AlphaFoldDB" id="A0AAD7HQ67"/>
<evidence type="ECO:0000313" key="1">
    <source>
        <dbReference type="EMBL" id="KAJ7725692.1"/>
    </source>
</evidence>
<sequence>MRNFVHRKLLQAHQDSTLRPTSSIKPLNYRRKLIKSIHSFICLNTRDLLKTSKLQASRLLISLDAEQPQQVSTRFWCSESFPNFAVDTLRFQHYNSFLGTASPPTSTKNVHALRPNNAVSDNLIDCGIPLPDAAQSSEMGYPVLSAALLGVAAADRAAARCRCDGSTAPVERVPCPFRR</sequence>
<keyword evidence="2" id="KW-1185">Reference proteome</keyword>